<organism evidence="1 2">
    <name type="scientific">Violaceomyces palustris</name>
    <dbReference type="NCBI Taxonomy" id="1673888"/>
    <lineage>
        <taxon>Eukaryota</taxon>
        <taxon>Fungi</taxon>
        <taxon>Dikarya</taxon>
        <taxon>Basidiomycota</taxon>
        <taxon>Ustilaginomycotina</taxon>
        <taxon>Ustilaginomycetes</taxon>
        <taxon>Violaceomycetales</taxon>
        <taxon>Violaceomycetaceae</taxon>
        <taxon>Violaceomyces</taxon>
    </lineage>
</organism>
<dbReference type="Proteomes" id="UP000245626">
    <property type="component" value="Unassembled WGS sequence"/>
</dbReference>
<gene>
    <name evidence="1" type="ORF">IE53DRAFT_385122</name>
</gene>
<proteinExistence type="predicted"/>
<reference evidence="1 2" key="1">
    <citation type="journal article" date="2018" name="Mol. Biol. Evol.">
        <title>Broad Genomic Sampling Reveals a Smut Pathogenic Ancestry of the Fungal Clade Ustilaginomycotina.</title>
        <authorList>
            <person name="Kijpornyongpan T."/>
            <person name="Mondo S.J."/>
            <person name="Barry K."/>
            <person name="Sandor L."/>
            <person name="Lee J."/>
            <person name="Lipzen A."/>
            <person name="Pangilinan J."/>
            <person name="LaButti K."/>
            <person name="Hainaut M."/>
            <person name="Henrissat B."/>
            <person name="Grigoriev I.V."/>
            <person name="Spatafora J.W."/>
            <person name="Aime M.C."/>
        </authorList>
    </citation>
    <scope>NUCLEOTIDE SEQUENCE [LARGE SCALE GENOMIC DNA]</scope>
    <source>
        <strain evidence="1 2">SA 807</strain>
    </source>
</reference>
<keyword evidence="2" id="KW-1185">Reference proteome</keyword>
<evidence type="ECO:0000313" key="2">
    <source>
        <dbReference type="Proteomes" id="UP000245626"/>
    </source>
</evidence>
<protein>
    <submittedName>
        <fullName evidence="1">Uncharacterized protein</fullName>
    </submittedName>
</protein>
<accession>A0ACD0P320</accession>
<dbReference type="EMBL" id="KZ819777">
    <property type="protein sequence ID" value="PWN52442.1"/>
    <property type="molecule type" value="Genomic_DNA"/>
</dbReference>
<evidence type="ECO:0000313" key="1">
    <source>
        <dbReference type="EMBL" id="PWN52442.1"/>
    </source>
</evidence>
<name>A0ACD0P320_9BASI</name>
<sequence>MAPTGRMAFASSSSIAFLGALARNSATPPSRTGPRLFSLITPLTTRSLRPRSILGIHGPRNICSSAIKLNLSNQNPSQPSSAKSLQEQSESPPKETETNSTSPQYDTLAKGRNPLPPLTKEQVLQKKEELKKVLKSRIENLRPHLLGKLSEMSARWNKYSGYDEVERLKSQVTTLESDLGHLRAQLQEAKNTYLKAVSTRSHSQRQTNDLLSRKSTWSDADLSEYTRLLRSEHSQSRDEEIAEKVLEDAEREVQNGFDRLMKGVMLRYHEEQIWSDRVRSISTYGSLIVVALNALIFILAIIIVEPYKRKKLAQTFEKRLLEGEAKGRELVQATIQDFDLKVQGVLSALERLDEDQNLLLVKAGVRPRGMEAAPENRRNKTREEGSDGNNISEQVERAVASELGLEISMGGTLDDAHSGFLDESESQTAGDPSLDGTEGWRSRVPNFFSWKGMKDQEEEAERRRDAALAATIGVVVGASFSLILGACWGS</sequence>